<dbReference type="EnsemblProtists" id="EOD23102">
    <property type="protein sequence ID" value="EOD23102"/>
    <property type="gene ID" value="EMIHUDRAFT_195681"/>
</dbReference>
<accession>A0A0D3JHW7</accession>
<dbReference type="AlphaFoldDB" id="A0A0D3JHW7"/>
<dbReference type="RefSeq" id="XP_005775531.1">
    <property type="nucleotide sequence ID" value="XM_005775474.1"/>
</dbReference>
<dbReference type="HOGENOM" id="CLU_853734_0_0_1"/>
<dbReference type="GeneID" id="17268649"/>
<dbReference type="Pfam" id="PF04577">
    <property type="entry name" value="Glyco_transf_61"/>
    <property type="match status" value="1"/>
</dbReference>
<name>A0A0D3JHW7_EMIH1</name>
<dbReference type="KEGG" id="ehx:EMIHUDRAFT_195681"/>
<reference evidence="3" key="1">
    <citation type="journal article" date="2013" name="Nature">
        <title>Pan genome of the phytoplankton Emiliania underpins its global distribution.</title>
        <authorList>
            <person name="Read B.A."/>
            <person name="Kegel J."/>
            <person name="Klute M.J."/>
            <person name="Kuo A."/>
            <person name="Lefebvre S.C."/>
            <person name="Maumus F."/>
            <person name="Mayer C."/>
            <person name="Miller J."/>
            <person name="Monier A."/>
            <person name="Salamov A."/>
            <person name="Young J."/>
            <person name="Aguilar M."/>
            <person name="Claverie J.M."/>
            <person name="Frickenhaus S."/>
            <person name="Gonzalez K."/>
            <person name="Herman E.K."/>
            <person name="Lin Y.C."/>
            <person name="Napier J."/>
            <person name="Ogata H."/>
            <person name="Sarno A.F."/>
            <person name="Shmutz J."/>
            <person name="Schroeder D."/>
            <person name="de Vargas C."/>
            <person name="Verret F."/>
            <person name="von Dassow P."/>
            <person name="Valentin K."/>
            <person name="Van de Peer Y."/>
            <person name="Wheeler G."/>
            <person name="Dacks J.B."/>
            <person name="Delwiche C.F."/>
            <person name="Dyhrman S.T."/>
            <person name="Glockner G."/>
            <person name="John U."/>
            <person name="Richards T."/>
            <person name="Worden A.Z."/>
            <person name="Zhang X."/>
            <person name="Grigoriev I.V."/>
            <person name="Allen A.E."/>
            <person name="Bidle K."/>
            <person name="Borodovsky M."/>
            <person name="Bowler C."/>
            <person name="Brownlee C."/>
            <person name="Cock J.M."/>
            <person name="Elias M."/>
            <person name="Gladyshev V.N."/>
            <person name="Groth M."/>
            <person name="Guda C."/>
            <person name="Hadaegh A."/>
            <person name="Iglesias-Rodriguez M.D."/>
            <person name="Jenkins J."/>
            <person name="Jones B.M."/>
            <person name="Lawson T."/>
            <person name="Leese F."/>
            <person name="Lindquist E."/>
            <person name="Lobanov A."/>
            <person name="Lomsadze A."/>
            <person name="Malik S.B."/>
            <person name="Marsh M.E."/>
            <person name="Mackinder L."/>
            <person name="Mock T."/>
            <person name="Mueller-Roeber B."/>
            <person name="Pagarete A."/>
            <person name="Parker M."/>
            <person name="Probert I."/>
            <person name="Quesneville H."/>
            <person name="Raines C."/>
            <person name="Rensing S.A."/>
            <person name="Riano-Pachon D.M."/>
            <person name="Richier S."/>
            <person name="Rokitta S."/>
            <person name="Shiraiwa Y."/>
            <person name="Soanes D.M."/>
            <person name="van der Giezen M."/>
            <person name="Wahlund T.M."/>
            <person name="Williams B."/>
            <person name="Wilson W."/>
            <person name="Wolfe G."/>
            <person name="Wurch L.L."/>
        </authorList>
    </citation>
    <scope>NUCLEOTIDE SEQUENCE</scope>
</reference>
<dbReference type="PaxDb" id="2903-EOD23102"/>
<evidence type="ECO:0000259" key="1">
    <source>
        <dbReference type="Pfam" id="PF04577"/>
    </source>
</evidence>
<evidence type="ECO:0000313" key="2">
    <source>
        <dbReference type="EnsemblProtists" id="EOD23102"/>
    </source>
</evidence>
<proteinExistence type="predicted"/>
<sequence>MFDCVMFPVFHWVRSIEFSVVVPKAIYLPRMKQTFPILREFAIAVGSRKVVARHWLWLSALNGTFDEVLARARTHGITHVLDVPMRDTTYNFDRAFRKQFREATYRNLPVQSSNRFVTFVRRGSTDCVCSDRFRVARRELNQRCDCTTSRRLTNEEAVMNATKSAFARAFPRLTFVPVIFPSMLFLDQLKLLQHTQILVSAYGASLANCLYLQDDATVIELHATYRNERGAADFYRYKQLCGAKTGVRWLGYAEYEPPSFPIFGTVDMRGYARFLEHVASGNDTRIYATTSERGTSVSPAFGRGYGVTSRTALIGGASVGAITSEA</sequence>
<protein>
    <recommendedName>
        <fullName evidence="1">Glycosyltransferase 61 catalytic domain-containing protein</fullName>
    </recommendedName>
</protein>
<feature type="domain" description="Glycosyltransferase 61 catalytic" evidence="1">
    <location>
        <begin position="100"/>
        <end position="219"/>
    </location>
</feature>
<dbReference type="InterPro" id="IPR049625">
    <property type="entry name" value="Glyco_transf_61_cat"/>
</dbReference>
<dbReference type="Proteomes" id="UP000013827">
    <property type="component" value="Unassembled WGS sequence"/>
</dbReference>
<keyword evidence="3" id="KW-1185">Reference proteome</keyword>
<organism evidence="2 3">
    <name type="scientific">Emiliania huxleyi (strain CCMP1516)</name>
    <dbReference type="NCBI Taxonomy" id="280463"/>
    <lineage>
        <taxon>Eukaryota</taxon>
        <taxon>Haptista</taxon>
        <taxon>Haptophyta</taxon>
        <taxon>Prymnesiophyceae</taxon>
        <taxon>Isochrysidales</taxon>
        <taxon>Noelaerhabdaceae</taxon>
        <taxon>Emiliania</taxon>
    </lineage>
</organism>
<dbReference type="GO" id="GO:0016757">
    <property type="term" value="F:glycosyltransferase activity"/>
    <property type="evidence" value="ECO:0007669"/>
    <property type="project" value="InterPro"/>
</dbReference>
<evidence type="ECO:0000313" key="3">
    <source>
        <dbReference type="Proteomes" id="UP000013827"/>
    </source>
</evidence>
<reference evidence="2" key="2">
    <citation type="submission" date="2024-10" db="UniProtKB">
        <authorList>
            <consortium name="EnsemblProtists"/>
        </authorList>
    </citation>
    <scope>IDENTIFICATION</scope>
</reference>